<dbReference type="GO" id="GO:0044781">
    <property type="term" value="P:bacterial-type flagellum organization"/>
    <property type="evidence" value="ECO:0007669"/>
    <property type="project" value="UniProtKB-KW"/>
</dbReference>
<dbReference type="InterPro" id="IPR052570">
    <property type="entry name" value="FliJ"/>
</dbReference>
<name>A0A244CSH3_PSEDV</name>
<dbReference type="GO" id="GO:0009288">
    <property type="term" value="C:bacterial-type flagellum"/>
    <property type="evidence" value="ECO:0007669"/>
    <property type="project" value="InterPro"/>
</dbReference>
<evidence type="ECO:0000256" key="2">
    <source>
        <dbReference type="ARBA" id="ARBA00010004"/>
    </source>
</evidence>
<keyword evidence="11" id="KW-0966">Cell projection</keyword>
<dbReference type="PANTHER" id="PTHR38786">
    <property type="entry name" value="FLAGELLAR FLIJ PROTEIN"/>
    <property type="match status" value="1"/>
</dbReference>
<dbReference type="GO" id="GO:0071973">
    <property type="term" value="P:bacterial-type flagellum-dependent cell motility"/>
    <property type="evidence" value="ECO:0007669"/>
    <property type="project" value="InterPro"/>
</dbReference>
<evidence type="ECO:0000313" key="11">
    <source>
        <dbReference type="EMBL" id="OUL58562.1"/>
    </source>
</evidence>
<keyword evidence="11" id="KW-0969">Cilium</keyword>
<accession>A0A244CSH3</accession>
<evidence type="ECO:0000256" key="5">
    <source>
        <dbReference type="ARBA" id="ARBA00022475"/>
    </source>
</evidence>
<keyword evidence="11" id="KW-0282">Flagellum</keyword>
<dbReference type="GO" id="GO:0005886">
    <property type="term" value="C:plasma membrane"/>
    <property type="evidence" value="ECO:0007669"/>
    <property type="project" value="UniProtKB-SubCell"/>
</dbReference>
<evidence type="ECO:0000256" key="3">
    <source>
        <dbReference type="ARBA" id="ARBA00020392"/>
    </source>
</evidence>
<dbReference type="Gene3D" id="1.10.287.1700">
    <property type="match status" value="1"/>
</dbReference>
<dbReference type="GO" id="GO:0015031">
    <property type="term" value="P:protein transport"/>
    <property type="evidence" value="ECO:0007669"/>
    <property type="project" value="UniProtKB-KW"/>
</dbReference>
<evidence type="ECO:0000256" key="8">
    <source>
        <dbReference type="ARBA" id="ARBA00022927"/>
    </source>
</evidence>
<dbReference type="InterPro" id="IPR012823">
    <property type="entry name" value="Flagell_FliJ"/>
</dbReference>
<dbReference type="InterPro" id="IPR053716">
    <property type="entry name" value="Flag_assembly_chemotaxis_eff"/>
</dbReference>
<proteinExistence type="inferred from homology"/>
<reference evidence="11 12" key="1">
    <citation type="submission" date="2017-02" db="EMBL/GenBank/DDBJ databases">
        <title>Pseudoalteromonas ulvae TC14 Genome.</title>
        <authorList>
            <person name="Molmeret M."/>
        </authorList>
    </citation>
    <scope>NUCLEOTIDE SEQUENCE [LARGE SCALE GENOMIC DNA]</scope>
    <source>
        <strain evidence="11">TC14</strain>
    </source>
</reference>
<dbReference type="PANTHER" id="PTHR38786:SF1">
    <property type="entry name" value="FLAGELLAR FLIJ PROTEIN"/>
    <property type="match status" value="1"/>
</dbReference>
<keyword evidence="10" id="KW-1006">Bacterial flagellum protein export</keyword>
<dbReference type="EMBL" id="MWPV01000002">
    <property type="protein sequence ID" value="OUL58562.1"/>
    <property type="molecule type" value="Genomic_DNA"/>
</dbReference>
<evidence type="ECO:0000256" key="7">
    <source>
        <dbReference type="ARBA" id="ARBA00022795"/>
    </source>
</evidence>
<keyword evidence="12" id="KW-1185">Reference proteome</keyword>
<keyword evidence="5" id="KW-1003">Cell membrane</keyword>
<evidence type="ECO:0000256" key="10">
    <source>
        <dbReference type="ARBA" id="ARBA00023225"/>
    </source>
</evidence>
<keyword evidence="9" id="KW-0472">Membrane</keyword>
<dbReference type="OrthoDB" id="7063004at2"/>
<comment type="similarity">
    <text evidence="2">Belongs to the FliJ family.</text>
</comment>
<dbReference type="Proteomes" id="UP000194841">
    <property type="component" value="Unassembled WGS sequence"/>
</dbReference>
<dbReference type="RefSeq" id="WP_086743864.1">
    <property type="nucleotide sequence ID" value="NZ_MWPV01000002.1"/>
</dbReference>
<dbReference type="Pfam" id="PF02050">
    <property type="entry name" value="FliJ"/>
    <property type="match status" value="1"/>
</dbReference>
<comment type="subcellular location">
    <subcellularLocation>
        <location evidence="1">Cell membrane</location>
        <topology evidence="1">Peripheral membrane protein</topology>
        <orientation evidence="1">Cytoplasmic side</orientation>
    </subcellularLocation>
</comment>
<evidence type="ECO:0000256" key="9">
    <source>
        <dbReference type="ARBA" id="ARBA00023136"/>
    </source>
</evidence>
<keyword evidence="8" id="KW-0653">Protein transport</keyword>
<comment type="caution">
    <text evidence="11">The sequence shown here is derived from an EMBL/GenBank/DDBJ whole genome shotgun (WGS) entry which is preliminary data.</text>
</comment>
<keyword evidence="6" id="KW-0145">Chemotaxis</keyword>
<keyword evidence="7" id="KW-1005">Bacterial flagellum biogenesis</keyword>
<dbReference type="AlphaFoldDB" id="A0A244CSH3"/>
<evidence type="ECO:0000256" key="1">
    <source>
        <dbReference type="ARBA" id="ARBA00004413"/>
    </source>
</evidence>
<keyword evidence="4" id="KW-0813">Transport</keyword>
<gene>
    <name evidence="11" type="ORF">B1199_09580</name>
</gene>
<dbReference type="NCBIfam" id="TIGR02473">
    <property type="entry name" value="flagell_FliJ"/>
    <property type="match status" value="1"/>
</dbReference>
<sequence length="150" mass="17657">MAIKQFTLLLKLNQDQEEARRSEYLRAEQYLRDNQAKLTGLSEFRLDYMKQLNTRGQQGLSSNNFNQFHAFINKIEAAMTQQIDVINTAKQVVEQRKGIWLAQQQKTKAIAKLIEKQLQAKQAKLQKEEQKMLDEFSTNMFMRMKKSQLV</sequence>
<evidence type="ECO:0000256" key="4">
    <source>
        <dbReference type="ARBA" id="ARBA00022448"/>
    </source>
</evidence>
<dbReference type="GO" id="GO:0006935">
    <property type="term" value="P:chemotaxis"/>
    <property type="evidence" value="ECO:0007669"/>
    <property type="project" value="UniProtKB-KW"/>
</dbReference>
<evidence type="ECO:0000256" key="6">
    <source>
        <dbReference type="ARBA" id="ARBA00022500"/>
    </source>
</evidence>
<organism evidence="11 12">
    <name type="scientific">Pseudoalteromonas ulvae</name>
    <dbReference type="NCBI Taxonomy" id="107327"/>
    <lineage>
        <taxon>Bacteria</taxon>
        <taxon>Pseudomonadati</taxon>
        <taxon>Pseudomonadota</taxon>
        <taxon>Gammaproteobacteria</taxon>
        <taxon>Alteromonadales</taxon>
        <taxon>Pseudoalteromonadaceae</taxon>
        <taxon>Pseudoalteromonas</taxon>
    </lineage>
</organism>
<protein>
    <recommendedName>
        <fullName evidence="3">Flagellar FliJ protein</fullName>
    </recommendedName>
</protein>
<evidence type="ECO:0000313" key="12">
    <source>
        <dbReference type="Proteomes" id="UP000194841"/>
    </source>
</evidence>